<keyword evidence="10" id="KW-1133">Transmembrane helix</keyword>
<proteinExistence type="inferred from homology"/>
<dbReference type="InterPro" id="IPR003593">
    <property type="entry name" value="AAA+_ATPase"/>
</dbReference>
<gene>
    <name evidence="12" type="ORF">UFOPK2171_00131</name>
    <name evidence="13" type="ORF">UFOPK2237_00356</name>
</gene>
<evidence type="ECO:0000313" key="12">
    <source>
        <dbReference type="EMBL" id="CAB4641734.1"/>
    </source>
</evidence>
<dbReference type="SUPFAM" id="SSF52540">
    <property type="entry name" value="P-loop containing nucleoside triphosphate hydrolases"/>
    <property type="match status" value="1"/>
</dbReference>
<dbReference type="Gene3D" id="3.40.50.300">
    <property type="entry name" value="P-loop containing nucleotide triphosphate hydrolases"/>
    <property type="match status" value="1"/>
</dbReference>
<evidence type="ECO:0000256" key="6">
    <source>
        <dbReference type="ARBA" id="ARBA00022801"/>
    </source>
</evidence>
<dbReference type="InterPro" id="IPR027417">
    <property type="entry name" value="P-loop_NTPase"/>
</dbReference>
<dbReference type="InterPro" id="IPR013822">
    <property type="entry name" value="Signal_recog_particl_SRP54_hlx"/>
</dbReference>
<dbReference type="SMART" id="SM00382">
    <property type="entry name" value="AAA"/>
    <property type="match status" value="1"/>
</dbReference>
<dbReference type="Pfam" id="PF00448">
    <property type="entry name" value="SRP54"/>
    <property type="match status" value="1"/>
</dbReference>
<dbReference type="FunFam" id="3.40.50.300:FF:000053">
    <property type="entry name" value="Signal recognition particle receptor FtsY"/>
    <property type="match status" value="1"/>
</dbReference>
<evidence type="ECO:0000259" key="11">
    <source>
        <dbReference type="PROSITE" id="PS00300"/>
    </source>
</evidence>
<evidence type="ECO:0000256" key="5">
    <source>
        <dbReference type="ARBA" id="ARBA00022741"/>
    </source>
</evidence>
<evidence type="ECO:0000256" key="9">
    <source>
        <dbReference type="ARBA" id="ARBA00023170"/>
    </source>
</evidence>
<evidence type="ECO:0000256" key="3">
    <source>
        <dbReference type="ARBA" id="ARBA00022475"/>
    </source>
</evidence>
<evidence type="ECO:0000313" key="13">
    <source>
        <dbReference type="EMBL" id="CAB4648417.1"/>
    </source>
</evidence>
<keyword evidence="5" id="KW-0547">Nucleotide-binding</keyword>
<organism evidence="13">
    <name type="scientific">freshwater metagenome</name>
    <dbReference type="NCBI Taxonomy" id="449393"/>
    <lineage>
        <taxon>unclassified sequences</taxon>
        <taxon>metagenomes</taxon>
        <taxon>ecological metagenomes</taxon>
    </lineage>
</organism>
<evidence type="ECO:0000256" key="8">
    <source>
        <dbReference type="ARBA" id="ARBA00023136"/>
    </source>
</evidence>
<accession>A0A6J6KF77</accession>
<dbReference type="PANTHER" id="PTHR43134">
    <property type="entry name" value="SIGNAL RECOGNITION PARTICLE RECEPTOR SUBUNIT ALPHA"/>
    <property type="match status" value="1"/>
</dbReference>
<dbReference type="InterPro" id="IPR004390">
    <property type="entry name" value="SR_rcpt_FtsY"/>
</dbReference>
<dbReference type="EMBL" id="CAEZWI010000026">
    <property type="protein sequence ID" value="CAB4648417.1"/>
    <property type="molecule type" value="Genomic_DNA"/>
</dbReference>
<evidence type="ECO:0000256" key="1">
    <source>
        <dbReference type="ARBA" id="ARBA00004413"/>
    </source>
</evidence>
<keyword evidence="4" id="KW-0963">Cytoplasm</keyword>
<dbReference type="EMBL" id="CAEZWD010000006">
    <property type="protein sequence ID" value="CAB4641734.1"/>
    <property type="molecule type" value="Genomic_DNA"/>
</dbReference>
<evidence type="ECO:0000256" key="10">
    <source>
        <dbReference type="SAM" id="Phobius"/>
    </source>
</evidence>
<keyword evidence="6" id="KW-0378">Hydrolase</keyword>
<dbReference type="GO" id="GO:0003924">
    <property type="term" value="F:GTPase activity"/>
    <property type="evidence" value="ECO:0007669"/>
    <property type="project" value="TreeGrafter"/>
</dbReference>
<keyword evidence="3" id="KW-1003">Cell membrane</keyword>
<comment type="subcellular location">
    <subcellularLocation>
        <location evidence="1">Cell membrane</location>
        <topology evidence="1">Peripheral membrane protein</topology>
        <orientation evidence="1">Cytoplasmic side</orientation>
    </subcellularLocation>
</comment>
<dbReference type="GO" id="GO:0005886">
    <property type="term" value="C:plasma membrane"/>
    <property type="evidence" value="ECO:0007669"/>
    <property type="project" value="UniProtKB-SubCell"/>
</dbReference>
<dbReference type="PROSITE" id="PS00300">
    <property type="entry name" value="SRP54"/>
    <property type="match status" value="1"/>
</dbReference>
<reference evidence="13" key="1">
    <citation type="submission" date="2020-05" db="EMBL/GenBank/DDBJ databases">
        <authorList>
            <person name="Chiriac C."/>
            <person name="Salcher M."/>
            <person name="Ghai R."/>
            <person name="Kavagutti S V."/>
        </authorList>
    </citation>
    <scope>NUCLEOTIDE SEQUENCE</scope>
</reference>
<dbReference type="SMART" id="SM00963">
    <property type="entry name" value="SRP54_N"/>
    <property type="match status" value="1"/>
</dbReference>
<dbReference type="InterPro" id="IPR000897">
    <property type="entry name" value="SRP54_GTPase_dom"/>
</dbReference>
<keyword evidence="8 10" id="KW-0472">Membrane</keyword>
<keyword evidence="9" id="KW-0675">Receptor</keyword>
<keyword evidence="10" id="KW-0812">Transmembrane</keyword>
<feature type="domain" description="SRP54-type proteins GTP-binding" evidence="11">
    <location>
        <begin position="366"/>
        <end position="379"/>
    </location>
</feature>
<evidence type="ECO:0000256" key="2">
    <source>
        <dbReference type="ARBA" id="ARBA00008531"/>
    </source>
</evidence>
<protein>
    <submittedName>
        <fullName evidence="13">Unannotated protein</fullName>
    </submittedName>
</protein>
<evidence type="ECO:0000256" key="4">
    <source>
        <dbReference type="ARBA" id="ARBA00022490"/>
    </source>
</evidence>
<keyword evidence="7" id="KW-0342">GTP-binding</keyword>
<dbReference type="GO" id="GO:0005737">
    <property type="term" value="C:cytoplasm"/>
    <property type="evidence" value="ECO:0007669"/>
    <property type="project" value="UniProtKB-ARBA"/>
</dbReference>
<comment type="similarity">
    <text evidence="2">Belongs to the GTP-binding SRP family.</text>
</comment>
<name>A0A6J6KF77_9ZZZZ</name>
<dbReference type="Pfam" id="PF02881">
    <property type="entry name" value="SRP54_N"/>
    <property type="match status" value="1"/>
</dbReference>
<dbReference type="NCBIfam" id="TIGR00064">
    <property type="entry name" value="ftsY"/>
    <property type="match status" value="1"/>
</dbReference>
<dbReference type="GO" id="GO:0005525">
    <property type="term" value="F:GTP binding"/>
    <property type="evidence" value="ECO:0007669"/>
    <property type="project" value="UniProtKB-KW"/>
</dbReference>
<dbReference type="AlphaFoldDB" id="A0A6J6KF77"/>
<feature type="transmembrane region" description="Helical" evidence="10">
    <location>
        <begin position="6"/>
        <end position="26"/>
    </location>
</feature>
<sequence length="393" mass="40972">MNQNSSLVISIAVAVVLAIAIAIFLASRKSSGKKQNVAAPMTPTKVSEPAVQIPAQQVEAPKVEVNPVSLAEIPGTVESKQVPADVPESMEGRRLKLRERLGRSQGSLGQVFRQTFSGSTISDDAWQDLEDTLIMADLGVSAATGIVEILKSVVKKSGATSANELHEIAKTELIKLVDGGFDRTMHVDRHPDRPAVFLTVGVNGTGKTTTTGKLARMLSAQDKDVLLGAADTFRAAAAEQLTTWGDRVGVPVIRGAEGSDPASVAFESVTAGQDQEVDVVLIDTAGRLHTKQGLMDELGKVYRVAGKLGGVDEVLLVIDATTGQNGLTQAKVFSEVVPVTGVVLSKLDGTAKGGIIVAIQDALGVPVKLVGLGEGPDDLAPFNATDFVSGLLS</sequence>
<dbReference type="Gene3D" id="1.20.120.140">
    <property type="entry name" value="Signal recognition particle SRP54, nucleotide-binding domain"/>
    <property type="match status" value="1"/>
</dbReference>
<dbReference type="PANTHER" id="PTHR43134:SF1">
    <property type="entry name" value="SIGNAL RECOGNITION PARTICLE RECEPTOR SUBUNIT ALPHA"/>
    <property type="match status" value="1"/>
</dbReference>
<dbReference type="SUPFAM" id="SSF47364">
    <property type="entry name" value="Domain of the SRP/SRP receptor G-proteins"/>
    <property type="match status" value="1"/>
</dbReference>
<evidence type="ECO:0000256" key="7">
    <source>
        <dbReference type="ARBA" id="ARBA00023134"/>
    </source>
</evidence>
<dbReference type="HAMAP" id="MF_00920">
    <property type="entry name" value="FtsY"/>
    <property type="match status" value="1"/>
</dbReference>
<dbReference type="InterPro" id="IPR036225">
    <property type="entry name" value="SRP/SRP_N"/>
</dbReference>
<dbReference type="GO" id="GO:0006614">
    <property type="term" value="P:SRP-dependent cotranslational protein targeting to membrane"/>
    <property type="evidence" value="ECO:0007669"/>
    <property type="project" value="InterPro"/>
</dbReference>
<dbReference type="InterPro" id="IPR042101">
    <property type="entry name" value="SRP54_N_sf"/>
</dbReference>
<dbReference type="GO" id="GO:0005047">
    <property type="term" value="F:signal recognition particle binding"/>
    <property type="evidence" value="ECO:0007669"/>
    <property type="project" value="TreeGrafter"/>
</dbReference>
<dbReference type="SMART" id="SM00962">
    <property type="entry name" value="SRP54"/>
    <property type="match status" value="1"/>
</dbReference>